<dbReference type="AlphaFoldDB" id="A0A1H2WMI6"/>
<evidence type="ECO:0000259" key="1">
    <source>
        <dbReference type="PROSITE" id="PS50404"/>
    </source>
</evidence>
<dbReference type="Pfam" id="PF13417">
    <property type="entry name" value="GST_N_3"/>
    <property type="match status" value="1"/>
</dbReference>
<dbReference type="SUPFAM" id="SSF47616">
    <property type="entry name" value="GST C-terminal domain-like"/>
    <property type="match status" value="1"/>
</dbReference>
<dbReference type="InterPro" id="IPR036249">
    <property type="entry name" value="Thioredoxin-like_sf"/>
</dbReference>
<reference evidence="2 3" key="1">
    <citation type="submission" date="2016-10" db="EMBL/GenBank/DDBJ databases">
        <authorList>
            <person name="de Groot N.N."/>
        </authorList>
    </citation>
    <scope>NUCLEOTIDE SEQUENCE [LARGE SCALE GENOMIC DNA]</scope>
    <source>
        <strain evidence="2 3">CGMCC 1.7059</strain>
    </source>
</reference>
<dbReference type="RefSeq" id="WP_091812449.1">
    <property type="nucleotide sequence ID" value="NZ_FNNE01000004.1"/>
</dbReference>
<name>A0A1H2WMI6_9GAMM</name>
<evidence type="ECO:0000313" key="3">
    <source>
        <dbReference type="Proteomes" id="UP000199675"/>
    </source>
</evidence>
<dbReference type="Pfam" id="PF13410">
    <property type="entry name" value="GST_C_2"/>
    <property type="match status" value="1"/>
</dbReference>
<dbReference type="EMBL" id="FNNE01000004">
    <property type="protein sequence ID" value="SDW81474.1"/>
    <property type="molecule type" value="Genomic_DNA"/>
</dbReference>
<accession>A0A1H2WMI6</accession>
<dbReference type="STRING" id="488533.SAMN04487960_104207"/>
<keyword evidence="3" id="KW-1185">Reference proteome</keyword>
<proteinExistence type="predicted"/>
<dbReference type="Gene3D" id="3.40.30.110">
    <property type="match status" value="2"/>
</dbReference>
<dbReference type="GO" id="GO:0016740">
    <property type="term" value="F:transferase activity"/>
    <property type="evidence" value="ECO:0007669"/>
    <property type="project" value="UniProtKB-KW"/>
</dbReference>
<dbReference type="InterPro" id="IPR004045">
    <property type="entry name" value="Glutathione_S-Trfase_N"/>
</dbReference>
<gene>
    <name evidence="2" type="ORF">SAMN04487960_104207</name>
</gene>
<dbReference type="Proteomes" id="UP000199675">
    <property type="component" value="Unassembled WGS sequence"/>
</dbReference>
<sequence>MPDLILYHYPMSPFSEKIRAMLGYAGLDWYSVLTREMPPRPELEQLAGGYRKIPVAQIGADVFCDTRTIAAEIAALSGKPELDLAQCDEEVQAYVDDVDRELFVCCLLASGSWKLGRKVLASMSLTDVARLLWDRINMGRKARVKVRGIGHARARVREHLRATDERLQHQDFLFGDRPCHADFSTYHSLWFMRDLAESRQLEGFKHLQAWMARIREFGHGREQPLTSGQALAMATDAEPRPIPHDWRHGRLVGREVSIAPSDYGQAPTGGVLVGHGPECWVLERQEAMLGRLHVHLPTAGYTLAELWPDEHPSS</sequence>
<dbReference type="CDD" id="cd00299">
    <property type="entry name" value="GST_C_family"/>
    <property type="match status" value="1"/>
</dbReference>
<feature type="domain" description="GST N-terminal" evidence="1">
    <location>
        <begin position="2"/>
        <end position="81"/>
    </location>
</feature>
<protein>
    <submittedName>
        <fullName evidence="2">Glutathione S-transferase</fullName>
    </submittedName>
</protein>
<evidence type="ECO:0000313" key="2">
    <source>
        <dbReference type="EMBL" id="SDW81474.1"/>
    </source>
</evidence>
<dbReference type="OrthoDB" id="5791869at2"/>
<keyword evidence="2" id="KW-0808">Transferase</keyword>
<dbReference type="CDD" id="cd00570">
    <property type="entry name" value="GST_N_family"/>
    <property type="match status" value="1"/>
</dbReference>
<dbReference type="PROSITE" id="PS50404">
    <property type="entry name" value="GST_NTER"/>
    <property type="match status" value="1"/>
</dbReference>
<organism evidence="2 3">
    <name type="scientific">Marinobacter mobilis</name>
    <dbReference type="NCBI Taxonomy" id="488533"/>
    <lineage>
        <taxon>Bacteria</taxon>
        <taxon>Pseudomonadati</taxon>
        <taxon>Pseudomonadota</taxon>
        <taxon>Gammaproteobacteria</taxon>
        <taxon>Pseudomonadales</taxon>
        <taxon>Marinobacteraceae</taxon>
        <taxon>Marinobacter</taxon>
    </lineage>
</organism>
<dbReference type="InterPro" id="IPR036282">
    <property type="entry name" value="Glutathione-S-Trfase_C_sf"/>
</dbReference>
<dbReference type="SUPFAM" id="SSF52833">
    <property type="entry name" value="Thioredoxin-like"/>
    <property type="match status" value="1"/>
</dbReference>